<name>A0A4R8I5H1_9FLAO</name>
<comment type="caution">
    <text evidence="2">The sequence shown here is derived from an EMBL/GenBank/DDBJ whole genome shotgun (WGS) entry which is preliminary data.</text>
</comment>
<evidence type="ECO:0000313" key="3">
    <source>
        <dbReference type="Proteomes" id="UP000295313"/>
    </source>
</evidence>
<gene>
    <name evidence="2" type="ORF">B0I22_3039</name>
</gene>
<proteinExistence type="predicted"/>
<evidence type="ECO:0000313" key="2">
    <source>
        <dbReference type="EMBL" id="TDX82986.1"/>
    </source>
</evidence>
<protein>
    <recommendedName>
        <fullName evidence="4">Lipoprotein</fullName>
    </recommendedName>
</protein>
<dbReference type="PROSITE" id="PS51257">
    <property type="entry name" value="PROKAR_LIPOPROTEIN"/>
    <property type="match status" value="1"/>
</dbReference>
<accession>A0A4R8I5H1</accession>
<organism evidence="2 3">
    <name type="scientific">Epilithonimonas xixisoli</name>
    <dbReference type="NCBI Taxonomy" id="1476462"/>
    <lineage>
        <taxon>Bacteria</taxon>
        <taxon>Pseudomonadati</taxon>
        <taxon>Bacteroidota</taxon>
        <taxon>Flavobacteriia</taxon>
        <taxon>Flavobacteriales</taxon>
        <taxon>Weeksellaceae</taxon>
        <taxon>Chryseobacterium group</taxon>
        <taxon>Epilithonimonas</taxon>
    </lineage>
</organism>
<keyword evidence="1" id="KW-0732">Signal</keyword>
<dbReference type="OrthoDB" id="1453247at2"/>
<dbReference type="AlphaFoldDB" id="A0A4R8I5H1"/>
<dbReference type="Proteomes" id="UP000295313">
    <property type="component" value="Unassembled WGS sequence"/>
</dbReference>
<evidence type="ECO:0000256" key="1">
    <source>
        <dbReference type="SAM" id="SignalP"/>
    </source>
</evidence>
<evidence type="ECO:0008006" key="4">
    <source>
        <dbReference type="Google" id="ProtNLM"/>
    </source>
</evidence>
<reference evidence="2 3" key="1">
    <citation type="submission" date="2019-03" db="EMBL/GenBank/DDBJ databases">
        <title>Genomic Encyclopedia of Type Strains, Phase III (KMG-III): the genomes of soil and plant-associated and newly described type strains.</title>
        <authorList>
            <person name="Whitman W."/>
        </authorList>
    </citation>
    <scope>NUCLEOTIDE SEQUENCE [LARGE SCALE GENOMIC DNA]</scope>
    <source>
        <strain evidence="2 3">CGMCC 1.12802</strain>
    </source>
</reference>
<sequence length="148" mass="16494">MMKIIKISFALSAICLLMLSCKTVAQSSNIKSISYSHTFGRGGSTNITATPDSLESVARGGRTTQFPTLKKKINAKDWEKLVSGINISTLDKTQSGERRGHYDGPDQIFRIVTAEKEYEIYNVPTESAGYKQLEKLKTELNNLLPQYK</sequence>
<dbReference type="RefSeq" id="WP_133945948.1">
    <property type="nucleotide sequence ID" value="NZ_SOEO01000003.1"/>
</dbReference>
<dbReference type="EMBL" id="SOEO01000003">
    <property type="protein sequence ID" value="TDX82986.1"/>
    <property type="molecule type" value="Genomic_DNA"/>
</dbReference>
<keyword evidence="3" id="KW-1185">Reference proteome</keyword>
<feature type="chain" id="PRO_5020257214" description="Lipoprotein" evidence="1">
    <location>
        <begin position="26"/>
        <end position="148"/>
    </location>
</feature>
<feature type="signal peptide" evidence="1">
    <location>
        <begin position="1"/>
        <end position="25"/>
    </location>
</feature>